<comment type="function">
    <text evidence="5">Essential for pre-mRNA splicing. Implicated in the formation of stable, biologically active snRNP structures.</text>
</comment>
<dbReference type="VEuPathDB" id="PlasmoDB:C922_04127"/>
<sequence length="127" mass="14345">MKLVTFLMKLTNENVTIELKNGTLVTGIITGVDIRMNTHMKSVKVVIKNKNVGEYNVNTKQFLSLDHVTIRGNNIRYFILSDSLPLDTLLVDDTPKQKVSKNKDFVNKDKVKAGGKGRGRGRKIMKR</sequence>
<dbReference type="InterPro" id="IPR001163">
    <property type="entry name" value="Sm_dom_euk/arc"/>
</dbReference>
<reference evidence="8 9" key="1">
    <citation type="submission" date="2013-02" db="EMBL/GenBank/DDBJ databases">
        <title>The Genome Sequence of Plasmodium inui San Antonio 1.</title>
        <authorList>
            <consortium name="The Broad Institute Genome Sequencing Platform"/>
            <consortium name="The Broad Institute Genome Sequencing Center for Infectious Disease"/>
            <person name="Neafsey D."/>
            <person name="Cheeseman I."/>
            <person name="Volkman S."/>
            <person name="Adams J."/>
            <person name="Walker B."/>
            <person name="Young S.K."/>
            <person name="Zeng Q."/>
            <person name="Gargeya S."/>
            <person name="Fitzgerald M."/>
            <person name="Haas B."/>
            <person name="Abouelleil A."/>
            <person name="Alvarado L."/>
            <person name="Arachchi H.M."/>
            <person name="Berlin A.M."/>
            <person name="Chapman S.B."/>
            <person name="Dewar J."/>
            <person name="Goldberg J."/>
            <person name="Griggs A."/>
            <person name="Gujja S."/>
            <person name="Hansen M."/>
            <person name="Howarth C."/>
            <person name="Imamovic A."/>
            <person name="Larimer J."/>
            <person name="McCowan C."/>
            <person name="Murphy C."/>
            <person name="Neiman D."/>
            <person name="Pearson M."/>
            <person name="Priest M."/>
            <person name="Roberts A."/>
            <person name="Saif S."/>
            <person name="Shea T."/>
            <person name="Sisk P."/>
            <person name="Sykes S."/>
            <person name="Wortman J."/>
            <person name="Nusbaum C."/>
            <person name="Birren B."/>
        </authorList>
    </citation>
    <scope>NUCLEOTIDE SEQUENCE [LARGE SCALE GENOMIC DNA]</scope>
    <source>
        <strain evidence="8 9">San Antonio 1</strain>
    </source>
</reference>
<feature type="domain" description="Sm" evidence="7">
    <location>
        <begin position="2"/>
        <end position="84"/>
    </location>
</feature>
<dbReference type="Proteomes" id="UP000030640">
    <property type="component" value="Unassembled WGS sequence"/>
</dbReference>
<dbReference type="RefSeq" id="XP_008817934.1">
    <property type="nucleotide sequence ID" value="XM_008819712.1"/>
</dbReference>
<keyword evidence="5" id="KW-0507">mRNA processing</keyword>
<dbReference type="AlphaFoldDB" id="W6ZX61"/>
<dbReference type="GO" id="GO:0003723">
    <property type="term" value="F:RNA binding"/>
    <property type="evidence" value="ECO:0007669"/>
    <property type="project" value="InterPro"/>
</dbReference>
<name>W6ZX61_9APIC</name>
<evidence type="ECO:0000256" key="2">
    <source>
        <dbReference type="ARBA" id="ARBA00008146"/>
    </source>
</evidence>
<comment type="subcellular location">
    <subcellularLocation>
        <location evidence="1 5">Nucleus</location>
    </subcellularLocation>
</comment>
<feature type="compositionally biased region" description="Basic and acidic residues" evidence="6">
    <location>
        <begin position="101"/>
        <end position="112"/>
    </location>
</feature>
<evidence type="ECO:0000256" key="6">
    <source>
        <dbReference type="SAM" id="MobiDB-lite"/>
    </source>
</evidence>
<dbReference type="PROSITE" id="PS52002">
    <property type="entry name" value="SM"/>
    <property type="match status" value="1"/>
</dbReference>
<dbReference type="SUPFAM" id="SSF50182">
    <property type="entry name" value="Sm-like ribonucleoproteins"/>
    <property type="match status" value="1"/>
</dbReference>
<dbReference type="InterPro" id="IPR034102">
    <property type="entry name" value="Sm_D1"/>
</dbReference>
<feature type="compositionally biased region" description="Basic residues" evidence="6">
    <location>
        <begin position="113"/>
        <end position="127"/>
    </location>
</feature>
<proteinExistence type="inferred from homology"/>
<evidence type="ECO:0000313" key="8">
    <source>
        <dbReference type="EMBL" id="EUD65387.1"/>
    </source>
</evidence>
<gene>
    <name evidence="8" type="ORF">C922_04127</name>
</gene>
<evidence type="ECO:0000259" key="7">
    <source>
        <dbReference type="PROSITE" id="PS52002"/>
    </source>
</evidence>
<accession>W6ZX61</accession>
<dbReference type="GeneID" id="20039401"/>
<dbReference type="PANTHER" id="PTHR23338">
    <property type="entry name" value="SMALL NUCLEAR RIBONUCLEOPROTEIN SM"/>
    <property type="match status" value="1"/>
</dbReference>
<keyword evidence="5" id="KW-0508">mRNA splicing</keyword>
<evidence type="ECO:0000256" key="4">
    <source>
        <dbReference type="ARBA" id="ARBA00023274"/>
    </source>
</evidence>
<dbReference type="FunFam" id="2.30.30.100:FF:000050">
    <property type="entry name" value="Small nuclear ribonucleoprotein Sm D1"/>
    <property type="match status" value="1"/>
</dbReference>
<dbReference type="InterPro" id="IPR027141">
    <property type="entry name" value="LSm4/Sm_D1/D3"/>
</dbReference>
<dbReference type="GO" id="GO:1990904">
    <property type="term" value="C:ribonucleoprotein complex"/>
    <property type="evidence" value="ECO:0007669"/>
    <property type="project" value="UniProtKB-KW"/>
</dbReference>
<keyword evidence="9" id="KW-1185">Reference proteome</keyword>
<protein>
    <recommendedName>
        <fullName evidence="5">Small nuclear ribonucleoprotein Sm D1</fullName>
    </recommendedName>
    <alternativeName>
        <fullName evidence="5">snRNP core protein D1</fullName>
    </alternativeName>
</protein>
<dbReference type="OrthoDB" id="9626941at2759"/>
<dbReference type="GO" id="GO:0000387">
    <property type="term" value="P:spliceosomal snRNP assembly"/>
    <property type="evidence" value="ECO:0007669"/>
    <property type="project" value="UniProtKB-UniRule"/>
</dbReference>
<dbReference type="CDD" id="cd01724">
    <property type="entry name" value="Sm_D1"/>
    <property type="match status" value="1"/>
</dbReference>
<dbReference type="InterPro" id="IPR010920">
    <property type="entry name" value="LSM_dom_sf"/>
</dbReference>
<keyword evidence="4 5" id="KW-0687">Ribonucleoprotein</keyword>
<dbReference type="SMART" id="SM00651">
    <property type="entry name" value="Sm"/>
    <property type="match status" value="1"/>
</dbReference>
<dbReference type="EMBL" id="KI965479">
    <property type="protein sequence ID" value="EUD65387.1"/>
    <property type="molecule type" value="Genomic_DNA"/>
</dbReference>
<keyword evidence="3 5" id="KW-0539">Nucleus</keyword>
<evidence type="ECO:0000256" key="5">
    <source>
        <dbReference type="RuleBase" id="RU365054"/>
    </source>
</evidence>
<dbReference type="InterPro" id="IPR047575">
    <property type="entry name" value="Sm"/>
</dbReference>
<evidence type="ECO:0000256" key="3">
    <source>
        <dbReference type="ARBA" id="ARBA00023242"/>
    </source>
</evidence>
<evidence type="ECO:0000256" key="1">
    <source>
        <dbReference type="ARBA" id="ARBA00004123"/>
    </source>
</evidence>
<dbReference type="Gene3D" id="2.30.30.100">
    <property type="match status" value="1"/>
</dbReference>
<comment type="similarity">
    <text evidence="2 5">Belongs to the snRNP core protein family.</text>
</comment>
<evidence type="ECO:0000313" key="9">
    <source>
        <dbReference type="Proteomes" id="UP000030640"/>
    </source>
</evidence>
<dbReference type="GO" id="GO:0005634">
    <property type="term" value="C:nucleus"/>
    <property type="evidence" value="ECO:0007669"/>
    <property type="project" value="UniProtKB-SubCell"/>
</dbReference>
<dbReference type="Pfam" id="PF01423">
    <property type="entry name" value="LSM"/>
    <property type="match status" value="1"/>
</dbReference>
<organism evidence="8 9">
    <name type="scientific">Plasmodium inui San Antonio 1</name>
    <dbReference type="NCBI Taxonomy" id="1237626"/>
    <lineage>
        <taxon>Eukaryota</taxon>
        <taxon>Sar</taxon>
        <taxon>Alveolata</taxon>
        <taxon>Apicomplexa</taxon>
        <taxon>Aconoidasida</taxon>
        <taxon>Haemosporida</taxon>
        <taxon>Plasmodiidae</taxon>
        <taxon>Plasmodium</taxon>
        <taxon>Plasmodium (Plasmodium)</taxon>
    </lineage>
</organism>
<feature type="region of interest" description="Disordered" evidence="6">
    <location>
        <begin position="101"/>
        <end position="127"/>
    </location>
</feature>